<keyword evidence="2" id="KW-0812">Transmembrane</keyword>
<keyword evidence="2" id="KW-0472">Membrane</keyword>
<feature type="transmembrane region" description="Helical" evidence="2">
    <location>
        <begin position="131"/>
        <end position="150"/>
    </location>
</feature>
<feature type="transmembrane region" description="Helical" evidence="2">
    <location>
        <begin position="80"/>
        <end position="103"/>
    </location>
</feature>
<accession>A0ABQ3A658</accession>
<feature type="region of interest" description="Disordered" evidence="1">
    <location>
        <begin position="14"/>
        <end position="48"/>
    </location>
</feature>
<sequence>MDGCAPVATYVGAVEQSRTRTPQNGQRARTSAPGPSRAPLGVPAGPTATGESAAVYRAAGRTRRVPPIVLALRRLPSPRLTGLGGGLFAAALMFALGTLDWLLFDGSPAVYGVLFLPVCAVTALWVRPADLVTAPICVPIAFAVGIVPVAGGTGGFGGQAMAVVTALALHAGWLYAGTLVAGVIATVRKVRLMGRRRGPGKAGKAAGPGAKAGGTGVKAGGTGVKAGGPGKAGVRR</sequence>
<dbReference type="EMBL" id="BMUU01000004">
    <property type="protein sequence ID" value="GGY34017.1"/>
    <property type="molecule type" value="Genomic_DNA"/>
</dbReference>
<feature type="region of interest" description="Disordered" evidence="1">
    <location>
        <begin position="196"/>
        <end position="236"/>
    </location>
</feature>
<name>A0ABQ3A658_9ACTN</name>
<dbReference type="InterPro" id="IPR046672">
    <property type="entry name" value="DUF6542"/>
</dbReference>
<reference evidence="5" key="1">
    <citation type="journal article" date="2019" name="Int. J. Syst. Evol. Microbiol.">
        <title>The Global Catalogue of Microorganisms (GCM) 10K type strain sequencing project: providing services to taxonomists for standard genome sequencing and annotation.</title>
        <authorList>
            <consortium name="The Broad Institute Genomics Platform"/>
            <consortium name="The Broad Institute Genome Sequencing Center for Infectious Disease"/>
            <person name="Wu L."/>
            <person name="Ma J."/>
        </authorList>
    </citation>
    <scope>NUCLEOTIDE SEQUENCE [LARGE SCALE GENOMIC DNA]</scope>
    <source>
        <strain evidence="5">JCM 4594</strain>
    </source>
</reference>
<feature type="compositionally biased region" description="Polar residues" evidence="1">
    <location>
        <begin position="19"/>
        <end position="29"/>
    </location>
</feature>
<comment type="caution">
    <text evidence="4">The sequence shown here is derived from an EMBL/GenBank/DDBJ whole genome shotgun (WGS) entry which is preliminary data.</text>
</comment>
<gene>
    <name evidence="4" type="ORF">GCM10010326_30150</name>
</gene>
<evidence type="ECO:0000313" key="4">
    <source>
        <dbReference type="EMBL" id="GGY34017.1"/>
    </source>
</evidence>
<organism evidence="4 5">
    <name type="scientific">Streptomyces xanthochromogenes</name>
    <dbReference type="NCBI Taxonomy" id="67384"/>
    <lineage>
        <taxon>Bacteria</taxon>
        <taxon>Bacillati</taxon>
        <taxon>Actinomycetota</taxon>
        <taxon>Actinomycetes</taxon>
        <taxon>Kitasatosporales</taxon>
        <taxon>Streptomycetaceae</taxon>
        <taxon>Streptomyces</taxon>
    </lineage>
</organism>
<evidence type="ECO:0000259" key="3">
    <source>
        <dbReference type="Pfam" id="PF20177"/>
    </source>
</evidence>
<evidence type="ECO:0000256" key="1">
    <source>
        <dbReference type="SAM" id="MobiDB-lite"/>
    </source>
</evidence>
<keyword evidence="2" id="KW-1133">Transmembrane helix</keyword>
<keyword evidence="5" id="KW-1185">Reference proteome</keyword>
<proteinExistence type="predicted"/>
<feature type="domain" description="DUF6542" evidence="3">
    <location>
        <begin position="79"/>
        <end position="191"/>
    </location>
</feature>
<dbReference type="Pfam" id="PF20177">
    <property type="entry name" value="DUF6542"/>
    <property type="match status" value="1"/>
</dbReference>
<feature type="compositionally biased region" description="Gly residues" evidence="1">
    <location>
        <begin position="210"/>
        <end position="236"/>
    </location>
</feature>
<feature type="transmembrane region" description="Helical" evidence="2">
    <location>
        <begin position="109"/>
        <end position="126"/>
    </location>
</feature>
<protein>
    <submittedName>
        <fullName evidence="4">Membrane protein</fullName>
    </submittedName>
</protein>
<evidence type="ECO:0000256" key="2">
    <source>
        <dbReference type="SAM" id="Phobius"/>
    </source>
</evidence>
<dbReference type="Proteomes" id="UP000600946">
    <property type="component" value="Unassembled WGS sequence"/>
</dbReference>
<feature type="transmembrane region" description="Helical" evidence="2">
    <location>
        <begin position="162"/>
        <end position="187"/>
    </location>
</feature>
<evidence type="ECO:0000313" key="5">
    <source>
        <dbReference type="Proteomes" id="UP000600946"/>
    </source>
</evidence>